<sequence length="41" mass="4971">VQPRDQEVSKHRAGNFKRESKNKNTRKGTRTKMTREYIEKH</sequence>
<accession>A0A381UQV2</accession>
<feature type="non-terminal residue" evidence="2">
    <location>
        <position position="1"/>
    </location>
</feature>
<proteinExistence type="predicted"/>
<evidence type="ECO:0000256" key="1">
    <source>
        <dbReference type="SAM" id="MobiDB-lite"/>
    </source>
</evidence>
<dbReference type="EMBL" id="UINC01006942">
    <property type="protein sequence ID" value="SVA30539.1"/>
    <property type="molecule type" value="Genomic_DNA"/>
</dbReference>
<feature type="non-terminal residue" evidence="2">
    <location>
        <position position="41"/>
    </location>
</feature>
<feature type="region of interest" description="Disordered" evidence="1">
    <location>
        <begin position="1"/>
        <end position="41"/>
    </location>
</feature>
<protein>
    <submittedName>
        <fullName evidence="2">Uncharacterized protein</fullName>
    </submittedName>
</protein>
<feature type="compositionally biased region" description="Basic and acidic residues" evidence="1">
    <location>
        <begin position="1"/>
        <end position="22"/>
    </location>
</feature>
<evidence type="ECO:0000313" key="2">
    <source>
        <dbReference type="EMBL" id="SVA30539.1"/>
    </source>
</evidence>
<reference evidence="2" key="1">
    <citation type="submission" date="2018-05" db="EMBL/GenBank/DDBJ databases">
        <authorList>
            <person name="Lanie J.A."/>
            <person name="Ng W.-L."/>
            <person name="Kazmierczak K.M."/>
            <person name="Andrzejewski T.M."/>
            <person name="Davidsen T.M."/>
            <person name="Wayne K.J."/>
            <person name="Tettelin H."/>
            <person name="Glass J.I."/>
            <person name="Rusch D."/>
            <person name="Podicherti R."/>
            <person name="Tsui H.-C.T."/>
            <person name="Winkler M.E."/>
        </authorList>
    </citation>
    <scope>NUCLEOTIDE SEQUENCE</scope>
</reference>
<gene>
    <name evidence="2" type="ORF">METZ01_LOCUS83393</name>
</gene>
<feature type="compositionally biased region" description="Basic residues" evidence="1">
    <location>
        <begin position="23"/>
        <end position="32"/>
    </location>
</feature>
<dbReference type="AlphaFoldDB" id="A0A381UQV2"/>
<name>A0A381UQV2_9ZZZZ</name>
<organism evidence="2">
    <name type="scientific">marine metagenome</name>
    <dbReference type="NCBI Taxonomy" id="408172"/>
    <lineage>
        <taxon>unclassified sequences</taxon>
        <taxon>metagenomes</taxon>
        <taxon>ecological metagenomes</taxon>
    </lineage>
</organism>